<dbReference type="Proteomes" id="UP001218188">
    <property type="component" value="Unassembled WGS sequence"/>
</dbReference>
<dbReference type="AlphaFoldDB" id="A0AAD6S3Q6"/>
<keyword evidence="2" id="KW-1185">Reference proteome</keyword>
<organism evidence="1 2">
    <name type="scientific">Mycena alexandri</name>
    <dbReference type="NCBI Taxonomy" id="1745969"/>
    <lineage>
        <taxon>Eukaryota</taxon>
        <taxon>Fungi</taxon>
        <taxon>Dikarya</taxon>
        <taxon>Basidiomycota</taxon>
        <taxon>Agaricomycotina</taxon>
        <taxon>Agaricomycetes</taxon>
        <taxon>Agaricomycetidae</taxon>
        <taxon>Agaricales</taxon>
        <taxon>Marasmiineae</taxon>
        <taxon>Mycenaceae</taxon>
        <taxon>Mycena</taxon>
    </lineage>
</organism>
<accession>A0AAD6S3Q6</accession>
<gene>
    <name evidence="1" type="ORF">C8F04DRAFT_1196559</name>
</gene>
<evidence type="ECO:0000313" key="2">
    <source>
        <dbReference type="Proteomes" id="UP001218188"/>
    </source>
</evidence>
<name>A0AAD6S3Q6_9AGAR</name>
<comment type="caution">
    <text evidence="1">The sequence shown here is derived from an EMBL/GenBank/DDBJ whole genome shotgun (WGS) entry which is preliminary data.</text>
</comment>
<protein>
    <submittedName>
        <fullName evidence="1">Uncharacterized protein</fullName>
    </submittedName>
</protein>
<evidence type="ECO:0000313" key="1">
    <source>
        <dbReference type="EMBL" id="KAJ7020518.1"/>
    </source>
</evidence>
<reference evidence="1" key="1">
    <citation type="submission" date="2023-03" db="EMBL/GenBank/DDBJ databases">
        <title>Massive genome expansion in bonnet fungi (Mycena s.s.) driven by repeated elements and novel gene families across ecological guilds.</title>
        <authorList>
            <consortium name="Lawrence Berkeley National Laboratory"/>
            <person name="Harder C.B."/>
            <person name="Miyauchi S."/>
            <person name="Viragh M."/>
            <person name="Kuo A."/>
            <person name="Thoen E."/>
            <person name="Andreopoulos B."/>
            <person name="Lu D."/>
            <person name="Skrede I."/>
            <person name="Drula E."/>
            <person name="Henrissat B."/>
            <person name="Morin E."/>
            <person name="Kohler A."/>
            <person name="Barry K."/>
            <person name="LaButti K."/>
            <person name="Morin E."/>
            <person name="Salamov A."/>
            <person name="Lipzen A."/>
            <person name="Mereny Z."/>
            <person name="Hegedus B."/>
            <person name="Baldrian P."/>
            <person name="Stursova M."/>
            <person name="Weitz H."/>
            <person name="Taylor A."/>
            <person name="Grigoriev I.V."/>
            <person name="Nagy L.G."/>
            <person name="Martin F."/>
            <person name="Kauserud H."/>
        </authorList>
    </citation>
    <scope>NUCLEOTIDE SEQUENCE</scope>
    <source>
        <strain evidence="1">CBHHK200</strain>
    </source>
</reference>
<sequence>MFCSLPNWAPLPGYTGIVHPWSEAKAHLVLSVSYNSKVFTPPFAPPVKNVPTAPTEMVIPISSVCRSAGPGIRCPRVVHGYIMIAALKRCQTPTGAANSSSSNPIASWDLDVRFPPVAKINMTDGWDRRRDTCHGGCGTLNYGDEIGIDNATIDGFLKLSFSTGFFAVLAVGYNRARFQKLADRPDFTENSARTGWMKGKL</sequence>
<dbReference type="EMBL" id="JARJCM010000260">
    <property type="protein sequence ID" value="KAJ7020518.1"/>
    <property type="molecule type" value="Genomic_DNA"/>
</dbReference>
<proteinExistence type="predicted"/>